<sequence>MWVIIGPFDADVPGELAFEKQKLLKPSKTYSLGRKGQNLIVNSKKISGHHCDFIVGEHTVDHVGDHTVIPTLEILNTNAKDKTYSITRREDFIGAGQNEKVVLESGDSIALITGILVRVEWRPICIFQPPSRGKSSVSSATLNGCASLGIKLSQKMHENVTHHLASHYVANLTMIASLLNMTRIVKPEWLSEILRLGALDKEDENATGTSLEERLALPVETKYRPAFSPSLLPKQKTFDVWEPNEERVNLLKPFRFICMQEKATELDAEIREAIDRGGGSYETFKVSDGVEKLPRVLARSRAKEGKKTIVVGDIDSLQTAVGASTWKEFVSEARSYSTDIFAPSKIVQAVIEINTSVLEVPTEDSAPRSSPLPDNVPNSIPEEPTMQPDELPNRKRRSDAVVDENSERPGKRLAPVAAFSPEPVERSSKRLKPVSSPLPPEPVEPPATEVKPFASRGRLGMSRETTAELEAPSPPRKVGVLFSLLWLCLSKILLIVDSDIGASSKKRKLGFAGLLDTDQDAEAKRHERMRKRAEAAAAAAAAASATAQTDSAWPAIPPTQQPEEPPLKKFRPLFESTAKDPEELERFKRSLADPNMDVQAIVNGTQSQTQTQAGETQGSRRNAAGRTMGVSTMEILREEDEEDTQGGQTAPGERGPRGAKRARLDSMEESGAGMEEAGMVRSRSRAVSNASVGSTTGASAAKRRAVENVNAVQRTAESEPPAGPSKKPISTTFEAFDSREAKNKAKEQEKEAEKAKCKQASSSKVDTDQPFLTAIASRKRGKKAENLDQFDKDFNNLQIVKPKLDSDRRDPEEEWALLKEFGDDSDVRGNFMIIVDLEVYKKDEAAIEAQRQKSWNPAWDGRPNFKKFKQKAPRAPREKIELFATQDKEPTVDPSYWKVKKSKNMEGYTESQSYNNDMDMGSQMDSQPMPTATTALSQSMYDFGDEETQETGTVNIRRTSRKPPSTAESVASTSRSKKPTSSSSKAKVAAKKKNALFLDSDDDIQEVDENVLDVPPKSSRARSSRYTQAEEPDSDFDVDQTLQTQSELKPKVKGKAKAPAGGTKRAAATRGAAGKGRSKAAPIVVDEDSDDAVFKGFGR</sequence>
<accession>A0ACB8GIH0</accession>
<evidence type="ECO:0000313" key="1">
    <source>
        <dbReference type="EMBL" id="KAH9475418.1"/>
    </source>
</evidence>
<protein>
    <submittedName>
        <fullName evidence="1">Uncharacterized protein</fullName>
    </submittedName>
</protein>
<dbReference type="EMBL" id="JAFIQS020000012">
    <property type="protein sequence ID" value="KAH9475418.1"/>
    <property type="molecule type" value="Genomic_DNA"/>
</dbReference>
<keyword evidence="2" id="KW-1185">Reference proteome</keyword>
<gene>
    <name evidence="1" type="ORF">JR316_0012529</name>
</gene>
<comment type="caution">
    <text evidence="1">The sequence shown here is derived from an EMBL/GenBank/DDBJ whole genome shotgun (WGS) entry which is preliminary data.</text>
</comment>
<name>A0ACB8GIH0_PSICU</name>
<proteinExistence type="predicted"/>
<reference evidence="1" key="1">
    <citation type="submission" date="2021-10" db="EMBL/GenBank/DDBJ databases">
        <title>Psilocybe cubensis genome.</title>
        <authorList>
            <person name="Mckernan K.J."/>
            <person name="Crawford S."/>
            <person name="Trippe A."/>
            <person name="Kane L.T."/>
            <person name="Mclaughlin S."/>
        </authorList>
    </citation>
    <scope>NUCLEOTIDE SEQUENCE</scope>
    <source>
        <strain evidence="1">MGC-MH-2018</strain>
    </source>
</reference>
<evidence type="ECO:0000313" key="2">
    <source>
        <dbReference type="Proteomes" id="UP000664032"/>
    </source>
</evidence>
<organism evidence="1 2">
    <name type="scientific">Psilocybe cubensis</name>
    <name type="common">Psychedelic mushroom</name>
    <name type="synonym">Stropharia cubensis</name>
    <dbReference type="NCBI Taxonomy" id="181762"/>
    <lineage>
        <taxon>Eukaryota</taxon>
        <taxon>Fungi</taxon>
        <taxon>Dikarya</taxon>
        <taxon>Basidiomycota</taxon>
        <taxon>Agaricomycotina</taxon>
        <taxon>Agaricomycetes</taxon>
        <taxon>Agaricomycetidae</taxon>
        <taxon>Agaricales</taxon>
        <taxon>Agaricineae</taxon>
        <taxon>Strophariaceae</taxon>
        <taxon>Psilocybe</taxon>
    </lineage>
</organism>
<dbReference type="Proteomes" id="UP000664032">
    <property type="component" value="Unassembled WGS sequence"/>
</dbReference>